<keyword evidence="4" id="KW-0408">Iron</keyword>
<dbReference type="GO" id="GO:0030288">
    <property type="term" value="C:outer membrane-bounded periplasmic space"/>
    <property type="evidence" value="ECO:0007669"/>
    <property type="project" value="TreeGrafter"/>
</dbReference>
<evidence type="ECO:0000313" key="9">
    <source>
        <dbReference type="Proteomes" id="UP000287447"/>
    </source>
</evidence>
<dbReference type="AlphaFoldDB" id="A0A437QH81"/>
<evidence type="ECO:0000313" key="8">
    <source>
        <dbReference type="EMBL" id="RVU33923.1"/>
    </source>
</evidence>
<dbReference type="InterPro" id="IPR002491">
    <property type="entry name" value="ABC_transptr_periplasmic_BD"/>
</dbReference>
<dbReference type="OrthoDB" id="8370650at2"/>
<dbReference type="Gene3D" id="3.40.50.1980">
    <property type="entry name" value="Nitrogenase molybdenum iron protein domain"/>
    <property type="match status" value="2"/>
</dbReference>
<dbReference type="Pfam" id="PF01497">
    <property type="entry name" value="Peripla_BP_2"/>
    <property type="match status" value="1"/>
</dbReference>
<evidence type="ECO:0000256" key="2">
    <source>
        <dbReference type="ARBA" id="ARBA00008814"/>
    </source>
</evidence>
<protein>
    <recommendedName>
        <fullName evidence="7">Fe/B12 periplasmic-binding domain-containing protein</fullName>
    </recommendedName>
</protein>
<evidence type="ECO:0000259" key="7">
    <source>
        <dbReference type="PROSITE" id="PS50983"/>
    </source>
</evidence>
<keyword evidence="5 6" id="KW-0732">Signal</keyword>
<evidence type="ECO:0000256" key="5">
    <source>
        <dbReference type="ARBA" id="ARBA00022729"/>
    </source>
</evidence>
<keyword evidence="3" id="KW-0813">Transport</keyword>
<evidence type="ECO:0000256" key="6">
    <source>
        <dbReference type="SAM" id="SignalP"/>
    </source>
</evidence>
<comment type="caution">
    <text evidence="8">The sequence shown here is derived from an EMBL/GenBank/DDBJ whole genome shotgun (WGS) entry which is preliminary data.</text>
</comment>
<dbReference type="EMBL" id="SADE01000004">
    <property type="protein sequence ID" value="RVU33923.1"/>
    <property type="molecule type" value="Genomic_DNA"/>
</dbReference>
<dbReference type="RefSeq" id="WP_127767953.1">
    <property type="nucleotide sequence ID" value="NZ_SADE01000004.1"/>
</dbReference>
<evidence type="ECO:0000256" key="1">
    <source>
        <dbReference type="ARBA" id="ARBA00004196"/>
    </source>
</evidence>
<dbReference type="PANTHER" id="PTHR30532">
    <property type="entry name" value="IRON III DICITRATE-BINDING PERIPLASMIC PROTEIN"/>
    <property type="match status" value="1"/>
</dbReference>
<dbReference type="SUPFAM" id="SSF53807">
    <property type="entry name" value="Helical backbone' metal receptor"/>
    <property type="match status" value="1"/>
</dbReference>
<comment type="subcellular location">
    <subcellularLocation>
        <location evidence="1">Cell envelope</location>
    </subcellularLocation>
</comment>
<reference evidence="9" key="1">
    <citation type="submission" date="2019-01" db="EMBL/GenBank/DDBJ databases">
        <title>Gri0909 isolated from a small marine red alga.</title>
        <authorList>
            <person name="Kim J."/>
            <person name="Jeong S.E."/>
            <person name="Jeon C.O."/>
        </authorList>
    </citation>
    <scope>NUCLEOTIDE SEQUENCE [LARGE SCALE GENOMIC DNA]</scope>
    <source>
        <strain evidence="9">Gri0909</strain>
    </source>
</reference>
<dbReference type="GO" id="GO:1901678">
    <property type="term" value="P:iron coordination entity transport"/>
    <property type="evidence" value="ECO:0007669"/>
    <property type="project" value="UniProtKB-ARBA"/>
</dbReference>
<feature type="domain" description="Fe/B12 periplasmic-binding" evidence="7">
    <location>
        <begin position="47"/>
        <end position="325"/>
    </location>
</feature>
<keyword evidence="9" id="KW-1185">Reference proteome</keyword>
<comment type="similarity">
    <text evidence="2">Belongs to the bacterial solute-binding protein 8 family.</text>
</comment>
<dbReference type="PROSITE" id="PS50983">
    <property type="entry name" value="FE_B12_PBP"/>
    <property type="match status" value="1"/>
</dbReference>
<keyword evidence="4" id="KW-0410">Iron transport</keyword>
<feature type="chain" id="PRO_5018979302" description="Fe/B12 periplasmic-binding domain-containing protein" evidence="6">
    <location>
        <begin position="22"/>
        <end position="331"/>
    </location>
</feature>
<organism evidence="8 9">
    <name type="scientific">Hwanghaeella grinnelliae</name>
    <dbReference type="NCBI Taxonomy" id="2500179"/>
    <lineage>
        <taxon>Bacteria</taxon>
        <taxon>Pseudomonadati</taxon>
        <taxon>Pseudomonadota</taxon>
        <taxon>Alphaproteobacteria</taxon>
        <taxon>Rhodospirillales</taxon>
        <taxon>Rhodospirillaceae</taxon>
        <taxon>Hwanghaeella</taxon>
    </lineage>
</organism>
<accession>A0A437QH81</accession>
<keyword evidence="4" id="KW-0406">Ion transport</keyword>
<name>A0A437QH81_9PROT</name>
<dbReference type="PANTHER" id="PTHR30532:SF24">
    <property type="entry name" value="FERRIC ENTEROBACTIN-BINDING PERIPLASMIC PROTEIN FEPB"/>
    <property type="match status" value="1"/>
</dbReference>
<evidence type="ECO:0000256" key="3">
    <source>
        <dbReference type="ARBA" id="ARBA00022448"/>
    </source>
</evidence>
<gene>
    <name evidence="8" type="ORF">EOI86_22605</name>
</gene>
<feature type="signal peptide" evidence="6">
    <location>
        <begin position="1"/>
        <end position="21"/>
    </location>
</feature>
<evidence type="ECO:0000256" key="4">
    <source>
        <dbReference type="ARBA" id="ARBA00022496"/>
    </source>
</evidence>
<sequence>MKFLCLFALTAAVGISVVALAPAQAQETRIFVDGLGHEVEIPVKPKRIVSLRGEQFTAPLVEMGAPIVASVGDVVEGVNDGRPVIRGAYELFHTTFENSDIAFVGTTHQPDVEAIAALKPDLILVPDFAAENYSRYSVVAPTVVIKIWSNPARERYRRIADATGMLDAFERLANLYDFRLGEARHLIEEEGIDAQDIVVAVAEVNGKRLRVFKHYDAMTAVLSDLGFSRPEVVDGLNGERLDLSPEQLQSIDGDFLVSSYSERRFSGPSELRANWDNLIPGWDAFLHAPRHNQHILIPREIMRALSFRALEEVLAIYMSNIVTRKFVPFED</sequence>
<dbReference type="InterPro" id="IPR051313">
    <property type="entry name" value="Bact_iron-sidero_bind"/>
</dbReference>
<proteinExistence type="inferred from homology"/>
<dbReference type="Proteomes" id="UP000287447">
    <property type="component" value="Unassembled WGS sequence"/>
</dbReference>